<protein>
    <submittedName>
        <fullName evidence="1">Uncharacterized protein</fullName>
    </submittedName>
</protein>
<dbReference type="AlphaFoldDB" id="A0A4Z2H9S5"/>
<comment type="caution">
    <text evidence="1">The sequence shown here is derived from an EMBL/GenBank/DDBJ whole genome shotgun (WGS) entry which is preliminary data.</text>
</comment>
<name>A0A4Z2H9S5_9TELE</name>
<organism evidence="1 2">
    <name type="scientific">Liparis tanakae</name>
    <name type="common">Tanaka's snailfish</name>
    <dbReference type="NCBI Taxonomy" id="230148"/>
    <lineage>
        <taxon>Eukaryota</taxon>
        <taxon>Metazoa</taxon>
        <taxon>Chordata</taxon>
        <taxon>Craniata</taxon>
        <taxon>Vertebrata</taxon>
        <taxon>Euteleostomi</taxon>
        <taxon>Actinopterygii</taxon>
        <taxon>Neopterygii</taxon>
        <taxon>Teleostei</taxon>
        <taxon>Neoteleostei</taxon>
        <taxon>Acanthomorphata</taxon>
        <taxon>Eupercaria</taxon>
        <taxon>Perciformes</taxon>
        <taxon>Cottioidei</taxon>
        <taxon>Cottales</taxon>
        <taxon>Liparidae</taxon>
        <taxon>Liparis</taxon>
    </lineage>
</organism>
<accession>A0A4Z2H9S5</accession>
<dbReference type="Proteomes" id="UP000314294">
    <property type="component" value="Unassembled WGS sequence"/>
</dbReference>
<sequence length="62" mass="6922">MVSNQNQNAQRLTLSETVDPSLSRALWSTVSLRLDALGRDSFTAWSTIPAGDCICMNMFLMR</sequence>
<reference evidence="1 2" key="1">
    <citation type="submission" date="2019-03" db="EMBL/GenBank/DDBJ databases">
        <title>First draft genome of Liparis tanakae, snailfish: a comprehensive survey of snailfish specific genes.</title>
        <authorList>
            <person name="Kim W."/>
            <person name="Song I."/>
            <person name="Jeong J.-H."/>
            <person name="Kim D."/>
            <person name="Kim S."/>
            <person name="Ryu S."/>
            <person name="Song J.Y."/>
            <person name="Lee S.K."/>
        </authorList>
    </citation>
    <scope>NUCLEOTIDE SEQUENCE [LARGE SCALE GENOMIC DNA]</scope>
    <source>
        <tissue evidence="1">Muscle</tissue>
    </source>
</reference>
<keyword evidence="2" id="KW-1185">Reference proteome</keyword>
<dbReference type="EMBL" id="SRLO01000312">
    <property type="protein sequence ID" value="TNN61624.1"/>
    <property type="molecule type" value="Genomic_DNA"/>
</dbReference>
<evidence type="ECO:0000313" key="1">
    <source>
        <dbReference type="EMBL" id="TNN61624.1"/>
    </source>
</evidence>
<proteinExistence type="predicted"/>
<gene>
    <name evidence="1" type="ORF">EYF80_028129</name>
</gene>
<evidence type="ECO:0000313" key="2">
    <source>
        <dbReference type="Proteomes" id="UP000314294"/>
    </source>
</evidence>